<reference evidence="1 2" key="1">
    <citation type="journal article" date="2022" name="Plant J.">
        <title>Chromosome-level genome of Camellia lanceoleosa provides a valuable resource for understanding genome evolution and self-incompatibility.</title>
        <authorList>
            <person name="Gong W."/>
            <person name="Xiao S."/>
            <person name="Wang L."/>
            <person name="Liao Z."/>
            <person name="Chang Y."/>
            <person name="Mo W."/>
            <person name="Hu G."/>
            <person name="Li W."/>
            <person name="Zhao G."/>
            <person name="Zhu H."/>
            <person name="Hu X."/>
            <person name="Ji K."/>
            <person name="Xiang X."/>
            <person name="Song Q."/>
            <person name="Yuan D."/>
            <person name="Jin S."/>
            <person name="Zhang L."/>
        </authorList>
    </citation>
    <scope>NUCLEOTIDE SEQUENCE [LARGE SCALE GENOMIC DNA]</scope>
    <source>
        <strain evidence="1">SQ_2022a</strain>
    </source>
</reference>
<evidence type="ECO:0000313" key="1">
    <source>
        <dbReference type="EMBL" id="KAI7982819.1"/>
    </source>
</evidence>
<comment type="caution">
    <text evidence="1">The sequence shown here is derived from an EMBL/GenBank/DDBJ whole genome shotgun (WGS) entry which is preliminary data.</text>
</comment>
<proteinExistence type="predicted"/>
<name>A0ACC0F3H7_9ERIC</name>
<gene>
    <name evidence="1" type="ORF">LOK49_LG15G01131</name>
</gene>
<organism evidence="1 2">
    <name type="scientific">Camellia lanceoleosa</name>
    <dbReference type="NCBI Taxonomy" id="1840588"/>
    <lineage>
        <taxon>Eukaryota</taxon>
        <taxon>Viridiplantae</taxon>
        <taxon>Streptophyta</taxon>
        <taxon>Embryophyta</taxon>
        <taxon>Tracheophyta</taxon>
        <taxon>Spermatophyta</taxon>
        <taxon>Magnoliopsida</taxon>
        <taxon>eudicotyledons</taxon>
        <taxon>Gunneridae</taxon>
        <taxon>Pentapetalae</taxon>
        <taxon>asterids</taxon>
        <taxon>Ericales</taxon>
        <taxon>Theaceae</taxon>
        <taxon>Camellia</taxon>
    </lineage>
</organism>
<dbReference type="EMBL" id="CM045768">
    <property type="protein sequence ID" value="KAI7982819.1"/>
    <property type="molecule type" value="Genomic_DNA"/>
</dbReference>
<sequence>MYRSNISGLISTVLELELRDGHIRQLQKTLFWVMIDDIRVYELDPRSFKKCDATVQCGKLVGTITECQILKLATAANEPKECGRISMDVDPAKVCNGRGAVVEIDDVGNVEPSFNCWQPDTTNGKVSGSGNVTSRESAQQSACPAGQHEHVGITELEIVENKVGIEDLLVDFAHGNVLSTVAVVEGTCSPRNAQSVSGGNVIDAYATMLTEMHKMVSGIPEYVGTSYIYTSVCSKQWVADHHNKFVKPRVTAEGVRVDLFDGSFVSVMDCPQQVPESSDCGIFMCFIIRQYIRGAEVNTMMDGLIPTGLRATMVDMFLSNPER</sequence>
<accession>A0ACC0F3H7</accession>
<protein>
    <submittedName>
        <fullName evidence="1">Uncharacterized protein</fullName>
    </submittedName>
</protein>
<keyword evidence="2" id="KW-1185">Reference proteome</keyword>
<dbReference type="Proteomes" id="UP001060215">
    <property type="component" value="Chromosome 11"/>
</dbReference>
<evidence type="ECO:0000313" key="2">
    <source>
        <dbReference type="Proteomes" id="UP001060215"/>
    </source>
</evidence>